<evidence type="ECO:0000313" key="7">
    <source>
        <dbReference type="Proteomes" id="UP000531659"/>
    </source>
</evidence>
<sequence>MSIFKTAIILFAVVYIIVIIPIIFLYLITIKKLKPNKLSRRLYEDDESFIKSWEKIKEKGMLKHVLQNTIIWTIILTIIMYIISISLLFLLEKRSVHKGIQYQILFSPLLREGIILSILKSLMQWFLGKNRYNHLKEKGKIESGK</sequence>
<accession>A0A7Y3STV9</accession>
<keyword evidence="4 5" id="KW-0472">Membrane</keyword>
<dbReference type="EMBL" id="JABEYB010000003">
    <property type="protein sequence ID" value="NNU75077.1"/>
    <property type="molecule type" value="Genomic_DNA"/>
</dbReference>
<evidence type="ECO:0000313" key="6">
    <source>
        <dbReference type="EMBL" id="NNU75077.1"/>
    </source>
</evidence>
<evidence type="ECO:0000256" key="1">
    <source>
        <dbReference type="ARBA" id="ARBA00004141"/>
    </source>
</evidence>
<dbReference type="Gene3D" id="1.10.3720.10">
    <property type="entry name" value="MetI-like"/>
    <property type="match status" value="1"/>
</dbReference>
<organism evidence="6 7">
    <name type="scientific">Clostridium estertheticum</name>
    <dbReference type="NCBI Taxonomy" id="238834"/>
    <lineage>
        <taxon>Bacteria</taxon>
        <taxon>Bacillati</taxon>
        <taxon>Bacillota</taxon>
        <taxon>Clostridia</taxon>
        <taxon>Eubacteriales</taxon>
        <taxon>Clostridiaceae</taxon>
        <taxon>Clostridium</taxon>
    </lineage>
</organism>
<dbReference type="AlphaFoldDB" id="A0A7Y3STV9"/>
<name>A0A7Y3STV9_9CLOT</name>
<evidence type="ECO:0000256" key="3">
    <source>
        <dbReference type="ARBA" id="ARBA00022989"/>
    </source>
</evidence>
<keyword evidence="3 5" id="KW-1133">Transmembrane helix</keyword>
<dbReference type="Proteomes" id="UP000531659">
    <property type="component" value="Unassembled WGS sequence"/>
</dbReference>
<evidence type="ECO:0000256" key="4">
    <source>
        <dbReference type="ARBA" id="ARBA00023136"/>
    </source>
</evidence>
<feature type="transmembrane region" description="Helical" evidence="5">
    <location>
        <begin position="7"/>
        <end position="28"/>
    </location>
</feature>
<dbReference type="InterPro" id="IPR035906">
    <property type="entry name" value="MetI-like_sf"/>
</dbReference>
<evidence type="ECO:0000256" key="2">
    <source>
        <dbReference type="ARBA" id="ARBA00022692"/>
    </source>
</evidence>
<comment type="caution">
    <text evidence="6">The sequence shown here is derived from an EMBL/GenBank/DDBJ whole genome shotgun (WGS) entry which is preliminary data.</text>
</comment>
<dbReference type="RefSeq" id="WP_171295874.1">
    <property type="nucleotide sequence ID" value="NZ_CP087098.1"/>
</dbReference>
<keyword evidence="2 5" id="KW-0812">Transmembrane</keyword>
<feature type="transmembrane region" description="Helical" evidence="5">
    <location>
        <begin position="70"/>
        <end position="91"/>
    </location>
</feature>
<dbReference type="SUPFAM" id="SSF161098">
    <property type="entry name" value="MetI-like"/>
    <property type="match status" value="1"/>
</dbReference>
<gene>
    <name evidence="6" type="ORF">HLQ16_03935</name>
</gene>
<protein>
    <submittedName>
        <fullName evidence="6">Uncharacterized protein</fullName>
    </submittedName>
</protein>
<evidence type="ECO:0000256" key="5">
    <source>
        <dbReference type="SAM" id="Phobius"/>
    </source>
</evidence>
<proteinExistence type="predicted"/>
<reference evidence="6 7" key="1">
    <citation type="submission" date="2020-05" db="EMBL/GenBank/DDBJ databases">
        <title>Complete genome of Clostridium estertheticum subspecies estertheticum, isolated from Vacuum packed lamb meat from New Zealand imported to Switzerland.</title>
        <authorList>
            <person name="Wambui J."/>
            <person name="Stevens M.J.A."/>
            <person name="Stephan R."/>
        </authorList>
    </citation>
    <scope>NUCLEOTIDE SEQUENCE [LARGE SCALE GENOMIC DNA]</scope>
    <source>
        <strain evidence="6 7">CEST001</strain>
    </source>
</reference>
<comment type="subcellular location">
    <subcellularLocation>
        <location evidence="1">Membrane</location>
        <topology evidence="1">Multi-pass membrane protein</topology>
    </subcellularLocation>
</comment>
<dbReference type="GO" id="GO:0016020">
    <property type="term" value="C:membrane"/>
    <property type="evidence" value="ECO:0007669"/>
    <property type="project" value="UniProtKB-SubCell"/>
</dbReference>